<dbReference type="Pfam" id="PF07332">
    <property type="entry name" value="Phage_holin_3_6"/>
    <property type="match status" value="1"/>
</dbReference>
<dbReference type="InterPro" id="IPR009937">
    <property type="entry name" value="Phage_holin_3_6"/>
</dbReference>
<feature type="transmembrane region" description="Helical" evidence="1">
    <location>
        <begin position="58"/>
        <end position="82"/>
    </location>
</feature>
<keyword evidence="1" id="KW-1133">Transmembrane helix</keyword>
<organism evidence="2 3">
    <name type="scientific">Halodesulfovibrio spirochaetisodalis</name>
    <dbReference type="NCBI Taxonomy" id="1560234"/>
    <lineage>
        <taxon>Bacteria</taxon>
        <taxon>Pseudomonadati</taxon>
        <taxon>Thermodesulfobacteriota</taxon>
        <taxon>Desulfovibrionia</taxon>
        <taxon>Desulfovibrionales</taxon>
        <taxon>Desulfovibrionaceae</taxon>
        <taxon>Halodesulfovibrio</taxon>
    </lineage>
</organism>
<accession>A0A1B7X9L5</accession>
<reference evidence="2 3" key="1">
    <citation type="submission" date="2015-01" db="EMBL/GenBank/DDBJ databases">
        <title>Desulfovibrio sp. JC271 draft genome sequence.</title>
        <authorList>
            <person name="Shivani Y."/>
            <person name="Subhash Y."/>
            <person name="Sasikala C."/>
            <person name="Ramana C.V."/>
        </authorList>
    </citation>
    <scope>NUCLEOTIDE SEQUENCE [LARGE SCALE GENOMIC DNA]</scope>
    <source>
        <strain evidence="2 3">JC271</strain>
    </source>
</reference>
<sequence length="163" mass="17702">MDNSLQKLQIILRAELALLRIQTRRAARQTCYRLAAALFALLTLCMLIFAEYVALEHVYGATCAALSVALTTAVITLVLLIIARRIQQNDEQEKVVREIRELACTSLHADVEKVKAGIDGVTHDVKQLHSNLSAILGGSSSLLSSVAPILGLIAAAVRQKKES</sequence>
<evidence type="ECO:0000313" key="2">
    <source>
        <dbReference type="EMBL" id="OBQ46051.1"/>
    </source>
</evidence>
<keyword evidence="3" id="KW-1185">Reference proteome</keyword>
<dbReference type="EMBL" id="JXMS01000031">
    <property type="protein sequence ID" value="OBQ46051.1"/>
    <property type="molecule type" value="Genomic_DNA"/>
</dbReference>
<name>A0A1B7X9L5_9BACT</name>
<comment type="caution">
    <text evidence="2">The sequence shown here is derived from an EMBL/GenBank/DDBJ whole genome shotgun (WGS) entry which is preliminary data.</text>
</comment>
<evidence type="ECO:0000256" key="1">
    <source>
        <dbReference type="SAM" id="Phobius"/>
    </source>
</evidence>
<dbReference type="STRING" id="1560234.SP90_14215"/>
<protein>
    <submittedName>
        <fullName evidence="2">Uncharacterized protein</fullName>
    </submittedName>
</protein>
<feature type="transmembrane region" description="Helical" evidence="1">
    <location>
        <begin position="134"/>
        <end position="157"/>
    </location>
</feature>
<keyword evidence="1" id="KW-0472">Membrane</keyword>
<gene>
    <name evidence="2" type="ORF">SP90_14215</name>
</gene>
<keyword evidence="1" id="KW-0812">Transmembrane</keyword>
<dbReference type="PATRIC" id="fig|1560234.3.peg.2124"/>
<dbReference type="Proteomes" id="UP000091979">
    <property type="component" value="Unassembled WGS sequence"/>
</dbReference>
<dbReference type="RefSeq" id="WP_066857686.1">
    <property type="nucleotide sequence ID" value="NZ_JXMS01000031.1"/>
</dbReference>
<evidence type="ECO:0000313" key="3">
    <source>
        <dbReference type="Proteomes" id="UP000091979"/>
    </source>
</evidence>
<proteinExistence type="predicted"/>
<feature type="transmembrane region" description="Helical" evidence="1">
    <location>
        <begin position="30"/>
        <end position="52"/>
    </location>
</feature>
<dbReference type="OrthoDB" id="9859552at2"/>
<dbReference type="AlphaFoldDB" id="A0A1B7X9L5"/>